<dbReference type="FunFam" id="3.40.1280.10:FF:000001">
    <property type="entry name" value="tRNA (guanine-N(1)-)-methyltransferase"/>
    <property type="match status" value="1"/>
</dbReference>
<protein>
    <recommendedName>
        <fullName evidence="6 15">tRNA (guanine-N(1)-)-methyltransferase</fullName>
        <ecNumber evidence="5 15">2.1.1.228</ecNumber>
    </recommendedName>
    <alternativeName>
        <fullName evidence="12 15">M1G-methyltransferase</fullName>
    </alternativeName>
    <alternativeName>
        <fullName evidence="13 15">tRNA [GM37] methyltransferase</fullName>
    </alternativeName>
</protein>
<sequence>MTISILTLFPQMFTGPFDYSIVGRAQKKEQVTIKFVNLRDFASDRYGTVDDKPYGGGPGMILKVDVIDRALTSLRATRATAPLSQTRILLLDAKGERFTQKKAAALSQFTHLVIICGHYEGVDARVETLVDEIISIGDFVLTGGEIAAAAIVDSVVRLLPGVLAKSAATANESHTSGYLEYPQFTRPLEYKGQKVPEVLVGGNHAQIVKWRSTQMKKIAADVTD</sequence>
<comment type="subcellular location">
    <subcellularLocation>
        <location evidence="2 15 17">Cytoplasm</location>
    </subcellularLocation>
</comment>
<keyword evidence="10 15" id="KW-0949">S-adenosyl-L-methionine</keyword>
<evidence type="ECO:0000256" key="16">
    <source>
        <dbReference type="PIRSR" id="PIRSR000386-1"/>
    </source>
</evidence>
<dbReference type="HAMAP" id="MF_00605">
    <property type="entry name" value="TrmD"/>
    <property type="match status" value="1"/>
</dbReference>
<dbReference type="InterPro" id="IPR023148">
    <property type="entry name" value="tRNA_m1G_MeTrfase_C_sf"/>
</dbReference>
<name>A0A0G1CG96_9BACT</name>
<evidence type="ECO:0000256" key="3">
    <source>
        <dbReference type="ARBA" id="ARBA00007630"/>
    </source>
</evidence>
<accession>A0A0G1CG96</accession>
<dbReference type="InterPro" id="IPR002649">
    <property type="entry name" value="tRNA_m1G_MeTrfase_TrmD"/>
</dbReference>
<dbReference type="EC" id="2.1.1.228" evidence="5 15"/>
<evidence type="ECO:0000256" key="15">
    <source>
        <dbReference type="HAMAP-Rule" id="MF_00605"/>
    </source>
</evidence>
<evidence type="ECO:0000256" key="17">
    <source>
        <dbReference type="RuleBase" id="RU003464"/>
    </source>
</evidence>
<evidence type="ECO:0000256" key="2">
    <source>
        <dbReference type="ARBA" id="ARBA00004496"/>
    </source>
</evidence>
<comment type="catalytic activity">
    <reaction evidence="14 15 17">
        <text>guanosine(37) in tRNA + S-adenosyl-L-methionine = N(1)-methylguanosine(37) in tRNA + S-adenosyl-L-homocysteine + H(+)</text>
        <dbReference type="Rhea" id="RHEA:36899"/>
        <dbReference type="Rhea" id="RHEA-COMP:10145"/>
        <dbReference type="Rhea" id="RHEA-COMP:10147"/>
        <dbReference type="ChEBI" id="CHEBI:15378"/>
        <dbReference type="ChEBI" id="CHEBI:57856"/>
        <dbReference type="ChEBI" id="CHEBI:59789"/>
        <dbReference type="ChEBI" id="CHEBI:73542"/>
        <dbReference type="ChEBI" id="CHEBI:74269"/>
        <dbReference type="EC" id="2.1.1.228"/>
    </reaction>
</comment>
<dbReference type="EMBL" id="LCFB01000018">
    <property type="protein sequence ID" value="KKS84504.1"/>
    <property type="molecule type" value="Genomic_DNA"/>
</dbReference>
<evidence type="ECO:0000256" key="4">
    <source>
        <dbReference type="ARBA" id="ARBA00011738"/>
    </source>
</evidence>
<organism evidence="19 20">
    <name type="scientific">Candidatus Gottesmanbacteria bacterium GW2011_GWA1_43_11</name>
    <dbReference type="NCBI Taxonomy" id="1618436"/>
    <lineage>
        <taxon>Bacteria</taxon>
        <taxon>Candidatus Gottesmaniibacteriota</taxon>
    </lineage>
</organism>
<dbReference type="GO" id="GO:0005829">
    <property type="term" value="C:cytosol"/>
    <property type="evidence" value="ECO:0007669"/>
    <property type="project" value="TreeGrafter"/>
</dbReference>
<dbReference type="InterPro" id="IPR029028">
    <property type="entry name" value="Alpha/beta_knot_MTases"/>
</dbReference>
<dbReference type="Gene3D" id="1.10.1270.20">
    <property type="entry name" value="tRNA(m1g37)methyltransferase, domain 2"/>
    <property type="match status" value="1"/>
</dbReference>
<dbReference type="PATRIC" id="fig|1618436.3.peg.937"/>
<evidence type="ECO:0000256" key="13">
    <source>
        <dbReference type="ARBA" id="ARBA00033392"/>
    </source>
</evidence>
<dbReference type="STRING" id="1618436.UV59_C0018G0016"/>
<feature type="domain" description="tRNA methyltransferase TRMD/TRM10-type" evidence="18">
    <location>
        <begin position="1"/>
        <end position="216"/>
    </location>
</feature>
<evidence type="ECO:0000256" key="12">
    <source>
        <dbReference type="ARBA" id="ARBA00029736"/>
    </source>
</evidence>
<dbReference type="Gene3D" id="3.40.1280.10">
    <property type="match status" value="1"/>
</dbReference>
<dbReference type="PANTHER" id="PTHR46417">
    <property type="entry name" value="TRNA (GUANINE-N(1)-)-METHYLTRANSFERASE"/>
    <property type="match status" value="1"/>
</dbReference>
<dbReference type="AlphaFoldDB" id="A0A0G1CG96"/>
<evidence type="ECO:0000256" key="1">
    <source>
        <dbReference type="ARBA" id="ARBA00002634"/>
    </source>
</evidence>
<dbReference type="NCBIfam" id="TIGR00088">
    <property type="entry name" value="trmD"/>
    <property type="match status" value="1"/>
</dbReference>
<feature type="binding site" evidence="15 16">
    <location>
        <position position="117"/>
    </location>
    <ligand>
        <name>S-adenosyl-L-methionine</name>
        <dbReference type="ChEBI" id="CHEBI:59789"/>
    </ligand>
</feature>
<proteinExistence type="inferred from homology"/>
<comment type="subunit">
    <text evidence="4 15 17">Homodimer.</text>
</comment>
<comment type="similarity">
    <text evidence="3 15 17">Belongs to the RNA methyltransferase TrmD family.</text>
</comment>
<keyword evidence="7 15" id="KW-0963">Cytoplasm</keyword>
<evidence type="ECO:0000256" key="9">
    <source>
        <dbReference type="ARBA" id="ARBA00022679"/>
    </source>
</evidence>
<reference evidence="19 20" key="1">
    <citation type="journal article" date="2015" name="Nature">
        <title>rRNA introns, odd ribosomes, and small enigmatic genomes across a large radiation of phyla.</title>
        <authorList>
            <person name="Brown C.T."/>
            <person name="Hug L.A."/>
            <person name="Thomas B.C."/>
            <person name="Sharon I."/>
            <person name="Castelle C.J."/>
            <person name="Singh A."/>
            <person name="Wilkins M.J."/>
            <person name="Williams K.H."/>
            <person name="Banfield J.F."/>
        </authorList>
    </citation>
    <scope>NUCLEOTIDE SEQUENCE [LARGE SCALE GENOMIC DNA]</scope>
</reference>
<feature type="binding site" evidence="15 16">
    <location>
        <begin position="136"/>
        <end position="141"/>
    </location>
    <ligand>
        <name>S-adenosyl-L-methionine</name>
        <dbReference type="ChEBI" id="CHEBI:59789"/>
    </ligand>
</feature>
<keyword evidence="11 15" id="KW-0819">tRNA processing</keyword>
<dbReference type="Proteomes" id="UP000034543">
    <property type="component" value="Unassembled WGS sequence"/>
</dbReference>
<evidence type="ECO:0000313" key="20">
    <source>
        <dbReference type="Proteomes" id="UP000034543"/>
    </source>
</evidence>
<evidence type="ECO:0000256" key="11">
    <source>
        <dbReference type="ARBA" id="ARBA00022694"/>
    </source>
</evidence>
<evidence type="ECO:0000256" key="6">
    <source>
        <dbReference type="ARBA" id="ARBA00014679"/>
    </source>
</evidence>
<comment type="function">
    <text evidence="1 15 17">Specifically methylates guanosine-37 in various tRNAs.</text>
</comment>
<evidence type="ECO:0000256" key="10">
    <source>
        <dbReference type="ARBA" id="ARBA00022691"/>
    </source>
</evidence>
<dbReference type="PANTHER" id="PTHR46417:SF1">
    <property type="entry name" value="TRNA (GUANINE-N(1)-)-METHYLTRANSFERASE"/>
    <property type="match status" value="1"/>
</dbReference>
<evidence type="ECO:0000256" key="5">
    <source>
        <dbReference type="ARBA" id="ARBA00012807"/>
    </source>
</evidence>
<comment type="caution">
    <text evidence="19">The sequence shown here is derived from an EMBL/GenBank/DDBJ whole genome shotgun (WGS) entry which is preliminary data.</text>
</comment>
<keyword evidence="8 15" id="KW-0489">Methyltransferase</keyword>
<dbReference type="PIRSF" id="PIRSF000386">
    <property type="entry name" value="tRNA_mtase"/>
    <property type="match status" value="1"/>
</dbReference>
<evidence type="ECO:0000313" key="19">
    <source>
        <dbReference type="EMBL" id="KKS84504.1"/>
    </source>
</evidence>
<gene>
    <name evidence="15" type="primary">trmD</name>
    <name evidence="19" type="ORF">UV59_C0018G0016</name>
</gene>
<evidence type="ECO:0000259" key="18">
    <source>
        <dbReference type="Pfam" id="PF01746"/>
    </source>
</evidence>
<evidence type="ECO:0000256" key="8">
    <source>
        <dbReference type="ARBA" id="ARBA00022603"/>
    </source>
</evidence>
<evidence type="ECO:0000256" key="14">
    <source>
        <dbReference type="ARBA" id="ARBA00047783"/>
    </source>
</evidence>
<dbReference type="NCBIfam" id="NF000648">
    <property type="entry name" value="PRK00026.1"/>
    <property type="match status" value="1"/>
</dbReference>
<dbReference type="SUPFAM" id="SSF75217">
    <property type="entry name" value="alpha/beta knot"/>
    <property type="match status" value="1"/>
</dbReference>
<dbReference type="Pfam" id="PF01746">
    <property type="entry name" value="tRNA_m1G_MT"/>
    <property type="match status" value="1"/>
</dbReference>
<dbReference type="GO" id="GO:0002939">
    <property type="term" value="P:tRNA N1-guanine methylation"/>
    <property type="evidence" value="ECO:0007669"/>
    <property type="project" value="TreeGrafter"/>
</dbReference>
<keyword evidence="9 15" id="KW-0808">Transferase</keyword>
<dbReference type="GO" id="GO:0052906">
    <property type="term" value="F:tRNA (guanine(37)-N1)-methyltransferase activity"/>
    <property type="evidence" value="ECO:0007669"/>
    <property type="project" value="UniProtKB-UniRule"/>
</dbReference>
<dbReference type="CDD" id="cd18080">
    <property type="entry name" value="TrmD-like"/>
    <property type="match status" value="1"/>
</dbReference>
<dbReference type="InterPro" id="IPR016009">
    <property type="entry name" value="tRNA_MeTrfase_TRMD/TRM10"/>
</dbReference>
<evidence type="ECO:0000256" key="7">
    <source>
        <dbReference type="ARBA" id="ARBA00022490"/>
    </source>
</evidence>
<dbReference type="InterPro" id="IPR029026">
    <property type="entry name" value="tRNA_m1G_MTases_N"/>
</dbReference>